<name>A0ABT7XL34_9NEIS</name>
<dbReference type="Proteomes" id="UP001168540">
    <property type="component" value="Unassembled WGS sequence"/>
</dbReference>
<protein>
    <submittedName>
        <fullName evidence="3">DUF2235 domain-containing protein</fullName>
    </submittedName>
</protein>
<accession>A0ABT7XL34</accession>
<reference evidence="3" key="1">
    <citation type="submission" date="2023-06" db="EMBL/GenBank/DDBJ databases">
        <authorList>
            <person name="Zhang S."/>
        </authorList>
    </citation>
    <scope>NUCLEOTIDE SEQUENCE</scope>
    <source>
        <strain evidence="3">SG2303</strain>
    </source>
</reference>
<feature type="compositionally biased region" description="Basic and acidic residues" evidence="1">
    <location>
        <begin position="537"/>
        <end position="546"/>
    </location>
</feature>
<dbReference type="RefSeq" id="WP_289829074.1">
    <property type="nucleotide sequence ID" value="NZ_JAUEDK010000008.1"/>
</dbReference>
<gene>
    <name evidence="3" type="ORF">QU481_06275</name>
</gene>
<dbReference type="Pfam" id="PF09994">
    <property type="entry name" value="T6SS_Tle1-like_cat"/>
    <property type="match status" value="1"/>
</dbReference>
<evidence type="ECO:0000313" key="4">
    <source>
        <dbReference type="Proteomes" id="UP001168540"/>
    </source>
</evidence>
<organism evidence="3 4">
    <name type="scientific">Crenobacter oryzisoli</name>
    <dbReference type="NCBI Taxonomy" id="3056844"/>
    <lineage>
        <taxon>Bacteria</taxon>
        <taxon>Pseudomonadati</taxon>
        <taxon>Pseudomonadota</taxon>
        <taxon>Betaproteobacteria</taxon>
        <taxon>Neisseriales</taxon>
        <taxon>Neisseriaceae</taxon>
        <taxon>Crenobacter</taxon>
    </lineage>
</organism>
<keyword evidence="4" id="KW-1185">Reference proteome</keyword>
<evidence type="ECO:0000259" key="2">
    <source>
        <dbReference type="Pfam" id="PF09994"/>
    </source>
</evidence>
<dbReference type="PANTHER" id="PTHR33840:SF1">
    <property type="entry name" value="TLE1 PHOSPHOLIPASE DOMAIN-CONTAINING PROTEIN"/>
    <property type="match status" value="1"/>
</dbReference>
<dbReference type="PANTHER" id="PTHR33840">
    <property type="match status" value="1"/>
</dbReference>
<feature type="domain" description="T6SS Phospholipase effector Tle1-like catalytic" evidence="2">
    <location>
        <begin position="286"/>
        <end position="402"/>
    </location>
</feature>
<sequence>MTKMCSPAPASYSNPCDRDNFFSASDKNKLIDWEKRELRPICNPNASCDFNLFFGFFFDGTRNNYNLIQSDEGFTNVARLYDCYPGLGVDGVIANEPKWENVKNDYPHFFKVYVPGVGTPFKQVEDTGKGMDATFGAGMALYGHERIVWGLMQAVNNLHRYFLGSALVPDAEVLQLSKQLVITGWSLKNGGWLSEREMRAGRESTFDVLRKVLKKLHGAIKDFLPGPDGKPANMSKGKVGHIHLSVFGFSRGATKARSFSNWMQRLCELDAELTENYGQKTLGGFPVSFDFLGIFDTVASVGLASSTLLFDGHAEWADAEQSLRVPMGMPCLHLVAGHEIRRSFPLDSIEAQGVLPANSEEILFPGVHSDVGGGYCPKDQGRGATEKGHDMLSRIPLAVMYRKARLSGVPLKAEKMPTAVQYRMQVDPKLIEDFNAYLATVQRKEGKYKYLLRDLYWPYIAWRLTWVDKLDNASLKQHFDNLQGAKNADVNELLGANKRLAEHLSYFRSWMRQEKVSIGRLTRDYYPPPPGPEGGEGLERIQADLE</sequence>
<dbReference type="InterPro" id="IPR018712">
    <property type="entry name" value="Tle1-like_cat"/>
</dbReference>
<dbReference type="EMBL" id="JAUEDK010000008">
    <property type="protein sequence ID" value="MDN0074502.1"/>
    <property type="molecule type" value="Genomic_DNA"/>
</dbReference>
<proteinExistence type="predicted"/>
<comment type="caution">
    <text evidence="3">The sequence shown here is derived from an EMBL/GenBank/DDBJ whole genome shotgun (WGS) entry which is preliminary data.</text>
</comment>
<evidence type="ECO:0000256" key="1">
    <source>
        <dbReference type="SAM" id="MobiDB-lite"/>
    </source>
</evidence>
<feature type="region of interest" description="Disordered" evidence="1">
    <location>
        <begin position="521"/>
        <end position="546"/>
    </location>
</feature>
<evidence type="ECO:0000313" key="3">
    <source>
        <dbReference type="EMBL" id="MDN0074502.1"/>
    </source>
</evidence>